<protein>
    <submittedName>
        <fullName evidence="1">Alkaline phosphatase family protein</fullName>
    </submittedName>
</protein>
<dbReference type="AlphaFoldDB" id="A0AA41X098"/>
<dbReference type="SUPFAM" id="SSF56300">
    <property type="entry name" value="Metallo-dependent phosphatases"/>
    <property type="match status" value="1"/>
</dbReference>
<dbReference type="PANTHER" id="PTHR37031">
    <property type="entry name" value="METALLOPHOSPHATASE BINDING DOMAIN PROTEIN"/>
    <property type="match status" value="1"/>
</dbReference>
<dbReference type="PANTHER" id="PTHR37031:SF2">
    <property type="entry name" value="PHOD-LIKE PHOSPHATASE METALLOPHOSPHATASE DOMAIN-CONTAINING PROTEIN"/>
    <property type="match status" value="1"/>
</dbReference>
<dbReference type="Gene3D" id="3.60.21.70">
    <property type="entry name" value="PhoD-like phosphatase"/>
    <property type="match status" value="1"/>
</dbReference>
<evidence type="ECO:0000313" key="2">
    <source>
        <dbReference type="Proteomes" id="UP001165413"/>
    </source>
</evidence>
<evidence type="ECO:0000313" key="1">
    <source>
        <dbReference type="EMBL" id="MCP3429345.1"/>
    </source>
</evidence>
<dbReference type="Proteomes" id="UP001165413">
    <property type="component" value="Unassembled WGS sequence"/>
</dbReference>
<name>A0AA41X098_9ALTE</name>
<gene>
    <name evidence="1" type="ORF">NLF92_10345</name>
</gene>
<dbReference type="EMBL" id="JANATA010000019">
    <property type="protein sequence ID" value="MCP3429345.1"/>
    <property type="molecule type" value="Genomic_DNA"/>
</dbReference>
<reference evidence="1" key="1">
    <citation type="submission" date="2022-07" db="EMBL/GenBank/DDBJ databases">
        <title>Characterization of the Novel Bacterium Alteromonas immobilis LMIT006 and Alteromonas gregis LMIT007.</title>
        <authorList>
            <person name="Lin X."/>
        </authorList>
    </citation>
    <scope>NUCLEOTIDE SEQUENCE</scope>
    <source>
        <strain evidence="1">LMIT007</strain>
    </source>
</reference>
<sequence>MNIQNSPQTALPLILAGPILRHVGTDAFTLWWVTSEKCSPELTLQQANTVIAFAEEHAQHQQTQVGSHAFIHLLHIQQQNLFDSTLSANYQLSLKTKTKTSSLHECCPTMFYGKETTIPFGIPDILQNVYHGSCRKPHHQQGDALAQLDNVLAQALTEVNDNSADTLLTDTHADIDIRANTTTRLPPPPDCLFLTGDQIYADDVAGPTLHVIQQVIAALGLFSESFLEAAISDASELAEHPDGYYQRENILPDVKQNKELAKSFFQAKRKPIFTSVNAQNHLMSFAENIAMYLLTWSPTLWQLCSISPPAHLDPAYHQRYADEVPLITNFVATLPKVQRALAHIPTYMIFDDHDVTDDWNLTRGWEADAYNHPLSKRMIGNALLGYFLCQGSGNQPKQLTPLFAAVEKHISDIGIHQHDELLDVIFAWSTWHYSLKTQPPVRVLDTRTQRWRSESNMDKPSGLMDWESLVEFQQSIVDEDDVIVISAAPIYGVKFIEMIQRVFTWLGQALTVDAENWMAHRGTANVMLNIFRHVKTPPRFIILSGDVHYSFVYDVKMRFQRNSPQVLQFTCSGLKNAFPTALISKLDTLNRWFYGSKSPLNVFTKRRQMKISTRQPLGFAPAGLINHNGIGILHIPELPIRSLEDVECSVLTYQGHVILFKPRSKTG</sequence>
<dbReference type="RefSeq" id="WP_254101557.1">
    <property type="nucleotide sequence ID" value="NZ_JANATA010000019.1"/>
</dbReference>
<accession>A0AA41X098</accession>
<proteinExistence type="predicted"/>
<organism evidence="1 2">
    <name type="scientific">Opacimonas viscosa</name>
    <dbReference type="NCBI Taxonomy" id="2961944"/>
    <lineage>
        <taxon>Bacteria</taxon>
        <taxon>Pseudomonadati</taxon>
        <taxon>Pseudomonadota</taxon>
        <taxon>Gammaproteobacteria</taxon>
        <taxon>Alteromonadales</taxon>
        <taxon>Alteromonadaceae</taxon>
        <taxon>Opacimonas</taxon>
    </lineage>
</organism>
<keyword evidence="2" id="KW-1185">Reference proteome</keyword>
<comment type="caution">
    <text evidence="1">The sequence shown here is derived from an EMBL/GenBank/DDBJ whole genome shotgun (WGS) entry which is preliminary data.</text>
</comment>
<dbReference type="InterPro" id="IPR038607">
    <property type="entry name" value="PhoD-like_sf"/>
</dbReference>
<dbReference type="InterPro" id="IPR029052">
    <property type="entry name" value="Metallo-depent_PP-like"/>
</dbReference>